<dbReference type="AlphaFoldDB" id="A0A7M4EU68"/>
<organism evidence="1 2">
    <name type="scientific">Crocodylus porosus</name>
    <name type="common">Saltwater crocodile</name>
    <name type="synonym">Estuarine crocodile</name>
    <dbReference type="NCBI Taxonomy" id="8502"/>
    <lineage>
        <taxon>Eukaryota</taxon>
        <taxon>Metazoa</taxon>
        <taxon>Chordata</taxon>
        <taxon>Craniata</taxon>
        <taxon>Vertebrata</taxon>
        <taxon>Euteleostomi</taxon>
        <taxon>Archelosauria</taxon>
        <taxon>Archosauria</taxon>
        <taxon>Crocodylia</taxon>
        <taxon>Longirostres</taxon>
        <taxon>Crocodylidae</taxon>
        <taxon>Crocodylus</taxon>
    </lineage>
</organism>
<reference evidence="1" key="1">
    <citation type="submission" date="2025-08" db="UniProtKB">
        <authorList>
            <consortium name="Ensembl"/>
        </authorList>
    </citation>
    <scope>IDENTIFICATION</scope>
</reference>
<dbReference type="Proteomes" id="UP000594220">
    <property type="component" value="Unplaced"/>
</dbReference>
<evidence type="ECO:0000313" key="2">
    <source>
        <dbReference type="Proteomes" id="UP000594220"/>
    </source>
</evidence>
<reference evidence="1" key="2">
    <citation type="submission" date="2025-09" db="UniProtKB">
        <authorList>
            <consortium name="Ensembl"/>
        </authorList>
    </citation>
    <scope>IDENTIFICATION</scope>
</reference>
<accession>A0A7M4EU68</accession>
<sequence>LFLCHLQGKHSLVLQKTYSRGESKHLDSLSYCSPFSIRLIGTSNMIPDDLNPEHKSFRHSGKRLEKPTLTWEMLEGSRAGLQLYHNPLSNGQPL</sequence>
<dbReference type="Ensembl" id="ENSCPRT00005016283.1">
    <property type="protein sequence ID" value="ENSCPRP00005013873.1"/>
    <property type="gene ID" value="ENSCPRG00005009777.1"/>
</dbReference>
<evidence type="ECO:0000313" key="1">
    <source>
        <dbReference type="Ensembl" id="ENSCPRP00005013873.1"/>
    </source>
</evidence>
<keyword evidence="2" id="KW-1185">Reference proteome</keyword>
<proteinExistence type="predicted"/>
<protein>
    <submittedName>
        <fullName evidence="1">Uncharacterized protein</fullName>
    </submittedName>
</protein>
<name>A0A7M4EU68_CROPO</name>